<dbReference type="PANTHER" id="PTHR12993">
    <property type="entry name" value="N-ACETYLGLUCOSAMINYL-PHOSPHATIDYLINOSITOL DE-N-ACETYLASE-RELATED"/>
    <property type="match status" value="1"/>
</dbReference>
<dbReference type="GO" id="GO:0009312">
    <property type="term" value="P:oligosaccharide biosynthetic process"/>
    <property type="evidence" value="ECO:0007669"/>
    <property type="project" value="InterPro"/>
</dbReference>
<organism evidence="2 3">
    <name type="scientific">Allobranchiibius huperziae</name>
    <dbReference type="NCBI Taxonomy" id="1874116"/>
    <lineage>
        <taxon>Bacteria</taxon>
        <taxon>Bacillati</taxon>
        <taxon>Actinomycetota</taxon>
        <taxon>Actinomycetes</taxon>
        <taxon>Micrococcales</taxon>
        <taxon>Dermacoccaceae</taxon>
        <taxon>Allobranchiibius</taxon>
    </lineage>
</organism>
<dbReference type="PANTHER" id="PTHR12993:SF29">
    <property type="entry name" value="BLR3841 PROTEIN"/>
    <property type="match status" value="1"/>
</dbReference>
<evidence type="ECO:0000313" key="2">
    <source>
        <dbReference type="EMBL" id="NYJ76436.1"/>
    </source>
</evidence>
<keyword evidence="3" id="KW-1185">Reference proteome</keyword>
<dbReference type="GO" id="GO:0016811">
    <property type="term" value="F:hydrolase activity, acting on carbon-nitrogen (but not peptide) bonds, in linear amides"/>
    <property type="evidence" value="ECO:0007669"/>
    <property type="project" value="TreeGrafter"/>
</dbReference>
<dbReference type="InterPro" id="IPR008715">
    <property type="entry name" value="SAM-MeTfrase_NodS-like"/>
</dbReference>
<sequence length="442" mass="48003">MTPAFDHLDSGRPEQEWLADERWGSLPTLTIRPGRGLRRLVVIAAHPDDETLGAGGLLHLVAQAGVPVDVIVASDGEGSHPDSPTYDRAQLALVRRIEVMDAVAILAPDARVRHLGLPDGDLAAHAASVAAALRESVADLGVGAVIAAPWRHDGHTDHDALGAVAAQVAEQTGALLLEYPIWLWHWGSGDDVPWARLRVLPLQDEQRAAKRRALATHVSQIEPLSDALGDEVLLGAGMLAHFDRPFEAFVDSSGLAEVELFERLHATRGDPWQVRSSDYESRKRDLTVSMLPARRFARAYEPGCSVGELSAALAPHCDSLICQDLSATAVQEATDRLAAYPQVQVRQGSVPHDWPEGDFDLIVLSEIGYFLSPVDLDAVLRRARMTLRSGGYVLLCHWAHPIEGWELDGRDVHARAGQLLGLPVHARQVDDDVLLEVFGPCP</sequence>
<evidence type="ECO:0000313" key="3">
    <source>
        <dbReference type="Proteomes" id="UP000571817"/>
    </source>
</evidence>
<gene>
    <name evidence="2" type="ORF">HNR15_003399</name>
</gene>
<name>A0A853DFX4_9MICO</name>
<dbReference type="GO" id="GO:0008757">
    <property type="term" value="F:S-adenosylmethionine-dependent methyltransferase activity"/>
    <property type="evidence" value="ECO:0007669"/>
    <property type="project" value="InterPro"/>
</dbReference>
<dbReference type="Pfam" id="PF02585">
    <property type="entry name" value="PIG-L"/>
    <property type="match status" value="1"/>
</dbReference>
<dbReference type="SUPFAM" id="SSF53335">
    <property type="entry name" value="S-adenosyl-L-methionine-dependent methyltransferases"/>
    <property type="match status" value="1"/>
</dbReference>
<reference evidence="2 3" key="1">
    <citation type="submission" date="2020-07" db="EMBL/GenBank/DDBJ databases">
        <title>Sequencing the genomes of 1000 actinobacteria strains.</title>
        <authorList>
            <person name="Klenk H.-P."/>
        </authorList>
    </citation>
    <scope>NUCLEOTIDE SEQUENCE [LARGE SCALE GENOMIC DNA]</scope>
    <source>
        <strain evidence="2 3">DSM 29531</strain>
    </source>
</reference>
<dbReference type="CDD" id="cd02440">
    <property type="entry name" value="AdoMet_MTases"/>
    <property type="match status" value="1"/>
</dbReference>
<dbReference type="AlphaFoldDB" id="A0A853DFX4"/>
<dbReference type="Pfam" id="PF05401">
    <property type="entry name" value="NodS"/>
    <property type="match status" value="1"/>
</dbReference>
<dbReference type="SUPFAM" id="SSF102588">
    <property type="entry name" value="LmbE-like"/>
    <property type="match status" value="1"/>
</dbReference>
<dbReference type="InterPro" id="IPR024078">
    <property type="entry name" value="LmbE-like_dom_sf"/>
</dbReference>
<accession>A0A853DFX4</accession>
<comment type="caution">
    <text evidence="2">The sequence shown here is derived from an EMBL/GenBank/DDBJ whole genome shotgun (WGS) entry which is preliminary data.</text>
</comment>
<keyword evidence="1" id="KW-0862">Zinc</keyword>
<proteinExistence type="predicted"/>
<evidence type="ECO:0000256" key="1">
    <source>
        <dbReference type="ARBA" id="ARBA00022833"/>
    </source>
</evidence>
<protein>
    <submittedName>
        <fullName evidence="2">LmbE family N-acetylglucosaminyl deacetylase</fullName>
    </submittedName>
</protein>
<dbReference type="InterPro" id="IPR003737">
    <property type="entry name" value="GlcNAc_PI_deacetylase-related"/>
</dbReference>
<dbReference type="Proteomes" id="UP000571817">
    <property type="component" value="Unassembled WGS sequence"/>
</dbReference>
<dbReference type="Gene3D" id="3.40.50.150">
    <property type="entry name" value="Vaccinia Virus protein VP39"/>
    <property type="match status" value="1"/>
</dbReference>
<dbReference type="EMBL" id="JACCFW010000001">
    <property type="protein sequence ID" value="NYJ76436.1"/>
    <property type="molecule type" value="Genomic_DNA"/>
</dbReference>
<dbReference type="Gene3D" id="3.40.50.10320">
    <property type="entry name" value="LmbE-like"/>
    <property type="match status" value="1"/>
</dbReference>
<dbReference type="GO" id="GO:0016137">
    <property type="term" value="P:glycoside metabolic process"/>
    <property type="evidence" value="ECO:0007669"/>
    <property type="project" value="UniProtKB-ARBA"/>
</dbReference>
<dbReference type="RefSeq" id="WP_179483493.1">
    <property type="nucleotide sequence ID" value="NZ_JACCFW010000001.1"/>
</dbReference>
<dbReference type="InterPro" id="IPR029063">
    <property type="entry name" value="SAM-dependent_MTases_sf"/>
</dbReference>